<dbReference type="Proteomes" id="UP000225215">
    <property type="component" value="Segment"/>
</dbReference>
<dbReference type="InterPro" id="IPR048388">
    <property type="entry name" value="Gp37_trimer"/>
</dbReference>
<dbReference type="CDD" id="cd19958">
    <property type="entry name" value="pyocin_knob"/>
    <property type="match status" value="2"/>
</dbReference>
<name>A0A219YC65_9CAUD</name>
<feature type="domain" description="Tail fibre protein gp37 trimerization region" evidence="2">
    <location>
        <begin position="923"/>
        <end position="985"/>
    </location>
</feature>
<proteinExistence type="predicted"/>
<dbReference type="Gene3D" id="6.20.80.10">
    <property type="match status" value="1"/>
</dbReference>
<evidence type="ECO:0000256" key="1">
    <source>
        <dbReference type="SAM" id="MobiDB-lite"/>
    </source>
</evidence>
<evidence type="ECO:0000313" key="3">
    <source>
        <dbReference type="EMBL" id="APU01545.1"/>
    </source>
</evidence>
<sequence>MAELKSSSTAGGSLVWTQTNLPVSPQDGKIFYKDMELVDSKNNQTIAGKKDFTTGATVPTPVLANDATNKSYVDGKDSTSVKSVRGTAPIRVTTGVNPTVSIDAATPTASGSMSAGDKAKLDNHPFNVVNKDGDTVNGNLATTGNFSAQGKITSTANAGIENMDDVYAQRMVLSGSQGYFQAGKKDRDVNDQKMVFSGWFGTPLSQYRISMATGIQPQVLQGGVNYDILHRGNMPTPEDIKAMAIYDRPTGDDCNNAILPGNYGIFANTANTPFGIGPSGSTLLVTRWGNGANSQIFFPYGSDRVFVRRQHISVWQPWFELYSTSNKQPVGGMGLGVGDAPNALTITGNVRDFNLAKINGTFTIEGSWANGVNNTANAEGHAGILQISQRSIDNLTVQKYTTWLTGQGVNHHREFTRIWINDTEGWNNWLPSGTWESVNTYRTGILRLNNQTNDDSVYPYVSYTKEKYRDTIAPGTYYTVGEISFRAGSSNRYDPHSGDQLSRILGMVTNTATAGEYDGSLFLASRLRRTDGTVADSSTLAINRDLGVEFTHAAKKVQINTGRVTADEFFQNTAQSSLANSSTRKDYVDAEVATKVSKAGDTMTGSLTLPTAKPLYFGAGNNTYLTRSGDDLFVAAIAGTTGKVVIEGKVNPQVRIGTSNYNIYHAGNKPTSTELGVVNIAGDVMTGNLIVDVGTTAEPQVGVRRSGRRLYMADNGVTVGLYNIIGGSFINTFMISRNINDGNITVGSDSNNTIIRGAGNLKHGTADIYTTSNKPSPADIGTLTTAQINAELAKQVSKTGDTMSGALTTTQVNATNNYAFVSSIAQTHGMYLGNTASDKRLILGGGNPTIGAVHIRPHGIGVETSQTIFNTDGTITNGATPTEPGHLTNKVYVDGQISQQVSKSGDTMTGQLLIQTANNAPIQLKSTTAGVVTPQYIVANDSTGAQRWYIGQASANSPDVLLYSTGNGTYLRLESNQVSFNKNPISTALQGTAAGSLVRRDFLESSLSIQTPNNAIKIPVANLNDYQTPGYYYQDSNANAVSGSNYPTPQAGALVVTKAAGVIQEYTIYGTGARYVRAFYTNVWSSWALVYDSTRPPGATAVGALPIAGGTLTGGYLQIRGSSNPMLELHQPGQAAAVMYLTPTGQFRLGSGNGAGGETNVRMTVEPNGNVYSAGSITSAGYMLEGGARVYSPNNPQPSLTPTQIGNALASMSYDAVGQYAMLLLYVDKGNWLVPGTVVPGSQLRYSTAEGKDPGGAPPGNWRLHGRTNQGGQWRGWNVSLWQRVS</sequence>
<feature type="region of interest" description="Disordered" evidence="1">
    <location>
        <begin position="1245"/>
        <end position="1268"/>
    </location>
</feature>
<dbReference type="Pfam" id="PF20744">
    <property type="entry name" value="gp37_trimer"/>
    <property type="match status" value="1"/>
</dbReference>
<protein>
    <submittedName>
        <fullName evidence="3">Tail fiber protein</fullName>
    </submittedName>
</protein>
<organism evidence="3 4">
    <name type="scientific">Aeromonas phage 65.2</name>
    <dbReference type="NCBI Taxonomy" id="1932896"/>
    <lineage>
        <taxon>Viruses</taxon>
        <taxon>Duplodnaviria</taxon>
        <taxon>Heunggongvirae</taxon>
        <taxon>Uroviricota</taxon>
        <taxon>Caudoviricetes</taxon>
        <taxon>Pantevenvirales</taxon>
        <taxon>Straboviridae</taxon>
        <taxon>Emmerichvirinae</taxon>
        <taxon>Ishigurovirus</taxon>
        <taxon>Ishigurovirus osborne</taxon>
    </lineage>
</organism>
<evidence type="ECO:0000313" key="4">
    <source>
        <dbReference type="Proteomes" id="UP000225215"/>
    </source>
</evidence>
<evidence type="ECO:0000259" key="2">
    <source>
        <dbReference type="Pfam" id="PF20744"/>
    </source>
</evidence>
<reference evidence="3 4" key="1">
    <citation type="journal article" date="2017" name="Sci. Rep.">
        <title>Characterization and diversity of phages infecting Aeromonas salmonicida subsp. salmonicida.</title>
        <authorList>
            <person name="Vincent A.T."/>
            <person name="Paquet V.E."/>
            <person name="Bernatchez A."/>
            <person name="Tremblay D.M."/>
            <person name="Moineau S."/>
            <person name="Charette S.J."/>
        </authorList>
    </citation>
    <scope>NUCLEOTIDE SEQUENCE [LARGE SCALE GENOMIC DNA]</scope>
</reference>
<accession>A0A219YC65</accession>
<dbReference type="EMBL" id="KY290955">
    <property type="protein sequence ID" value="APU01545.1"/>
    <property type="molecule type" value="Genomic_DNA"/>
</dbReference>